<dbReference type="OrthoDB" id="430522at2759"/>
<keyword evidence="2" id="KW-0847">Vitamin C</keyword>
<evidence type="ECO:0000256" key="1">
    <source>
        <dbReference type="ARBA" id="ARBA00001961"/>
    </source>
</evidence>
<sequence>MGTVHGSSVLLIMSKRRKGGTSGPQVKLAKCDQTQPQLPLPLRDGETTEKLQDAWSRSLDVETSCVTLQAKPFRHCIIKNYLSEEFIAKLETDLSELSFNTKSNDLYSFKQTNDLKTADSPSIGAFASLLKEKMKDWLVEVTGIPLNDEVAITSSIYEHTDTLLCHDDELEERRIAFILYITPPSWTMADGGTLDLFSSSEGRIKPENVVKSLLPTRNSLVFFEVTASSFHQVAEVLATDKRRLSMGGWFHGPPLARPAQSPEPKVPLKPWTDGYFDMVEDWVNPLYFDDEVLARIQQDFEDNSEILLEDFLKEDKVQTITTALQAKDLKWTQTGPFNKRHYEQVDSTSMSELVQQVAKMFQSEAMFLLLGRLTGLTLQSEDDGEEESHGTPKCWGEVRRWRHGYYTLMHDEDPHNNDFSLDSMFYLNSLDWKSEYGGYVSYIAKGEDEELLTVVPKDNALALVYRDSDTLRFVKYINTRATDRQTSGNQDGSFFEVYNAYYE</sequence>
<name>A0A8J9ZN02_BRALA</name>
<dbReference type="GO" id="GO:0031543">
    <property type="term" value="F:peptidyl-proline dioxygenase activity"/>
    <property type="evidence" value="ECO:0007669"/>
    <property type="project" value="TreeGrafter"/>
</dbReference>
<dbReference type="PANTHER" id="PTHR12117:SF0">
    <property type="entry name" value="PROLYL 3-HYDROXYLASE OGFOD1"/>
    <property type="match status" value="1"/>
</dbReference>
<reference evidence="6" key="1">
    <citation type="submission" date="2022-01" db="EMBL/GenBank/DDBJ databases">
        <authorList>
            <person name="Braso-Vives M."/>
        </authorList>
    </citation>
    <scope>NUCLEOTIDE SEQUENCE</scope>
</reference>
<dbReference type="AlphaFoldDB" id="A0A8J9ZN02"/>
<keyword evidence="7" id="KW-1185">Reference proteome</keyword>
<dbReference type="GO" id="GO:0031418">
    <property type="term" value="F:L-ascorbic acid binding"/>
    <property type="evidence" value="ECO:0007669"/>
    <property type="project" value="UniProtKB-KW"/>
</dbReference>
<dbReference type="Proteomes" id="UP000838412">
    <property type="component" value="Chromosome 3"/>
</dbReference>
<dbReference type="Pfam" id="PF13661">
    <property type="entry name" value="2OG-FeII_Oxy_4"/>
    <property type="match status" value="1"/>
</dbReference>
<evidence type="ECO:0000313" key="6">
    <source>
        <dbReference type="EMBL" id="CAH1258385.1"/>
    </source>
</evidence>
<evidence type="ECO:0000256" key="4">
    <source>
        <dbReference type="ARBA" id="ARBA00023002"/>
    </source>
</evidence>
<keyword evidence="3" id="KW-0223">Dioxygenase</keyword>
<gene>
    <name evidence="6" type="primary">OGFOD1</name>
    <name evidence="6" type="ORF">BLAG_LOCUS15970</name>
</gene>
<comment type="cofactor">
    <cofactor evidence="1">
        <name>L-ascorbate</name>
        <dbReference type="ChEBI" id="CHEBI:38290"/>
    </cofactor>
</comment>
<proteinExistence type="predicted"/>
<dbReference type="GO" id="GO:0005737">
    <property type="term" value="C:cytoplasm"/>
    <property type="evidence" value="ECO:0007669"/>
    <property type="project" value="TreeGrafter"/>
</dbReference>
<evidence type="ECO:0000256" key="3">
    <source>
        <dbReference type="ARBA" id="ARBA00022964"/>
    </source>
</evidence>
<dbReference type="Pfam" id="PF10637">
    <property type="entry name" value="Ofd1_CTDD"/>
    <property type="match status" value="1"/>
</dbReference>
<accession>A0A8J9ZN02</accession>
<dbReference type="GO" id="GO:0006449">
    <property type="term" value="P:regulation of translational termination"/>
    <property type="evidence" value="ECO:0007669"/>
    <property type="project" value="TreeGrafter"/>
</dbReference>
<evidence type="ECO:0000313" key="7">
    <source>
        <dbReference type="Proteomes" id="UP000838412"/>
    </source>
</evidence>
<evidence type="ECO:0000256" key="2">
    <source>
        <dbReference type="ARBA" id="ARBA00022896"/>
    </source>
</evidence>
<dbReference type="SMART" id="SM00702">
    <property type="entry name" value="P4Hc"/>
    <property type="match status" value="1"/>
</dbReference>
<dbReference type="EMBL" id="OV696688">
    <property type="protein sequence ID" value="CAH1258385.1"/>
    <property type="molecule type" value="Genomic_DNA"/>
</dbReference>
<organism evidence="6 7">
    <name type="scientific">Branchiostoma lanceolatum</name>
    <name type="common">Common lancelet</name>
    <name type="synonym">Amphioxus lanceolatum</name>
    <dbReference type="NCBI Taxonomy" id="7740"/>
    <lineage>
        <taxon>Eukaryota</taxon>
        <taxon>Metazoa</taxon>
        <taxon>Chordata</taxon>
        <taxon>Cephalochordata</taxon>
        <taxon>Leptocardii</taxon>
        <taxon>Amphioxiformes</taxon>
        <taxon>Branchiostomatidae</taxon>
        <taxon>Branchiostoma</taxon>
    </lineage>
</organism>
<dbReference type="InterPro" id="IPR039558">
    <property type="entry name" value="TPA1/OFD1_N"/>
</dbReference>
<evidence type="ECO:0000259" key="5">
    <source>
        <dbReference type="SMART" id="SM00702"/>
    </source>
</evidence>
<dbReference type="InterPro" id="IPR006620">
    <property type="entry name" value="Pro_4_hyd_alph"/>
</dbReference>
<dbReference type="InterPro" id="IPR019601">
    <property type="entry name" value="Oxoglutarate/Fe-dep_Oase_C"/>
</dbReference>
<dbReference type="Gene3D" id="2.60.120.620">
    <property type="entry name" value="q2cbj1_9rhob like domain"/>
    <property type="match status" value="2"/>
</dbReference>
<dbReference type="GO" id="GO:0005506">
    <property type="term" value="F:iron ion binding"/>
    <property type="evidence" value="ECO:0007669"/>
    <property type="project" value="InterPro"/>
</dbReference>
<dbReference type="InterPro" id="IPR051842">
    <property type="entry name" value="uS12_prolyl_hydroxylase"/>
</dbReference>
<feature type="domain" description="Prolyl 4-hydroxylase alpha subunit" evidence="5">
    <location>
        <begin position="73"/>
        <end position="251"/>
    </location>
</feature>
<dbReference type="PANTHER" id="PTHR12117">
    <property type="entry name" value="HISTONE ACETYLTRANSFERASE COMPLEX"/>
    <property type="match status" value="1"/>
</dbReference>
<keyword evidence="4" id="KW-0560">Oxidoreductase</keyword>
<protein>
    <submittedName>
        <fullName evidence="6">OGFOD1 protein</fullName>
    </submittedName>
</protein>